<proteinExistence type="predicted"/>
<gene>
    <name evidence="1" type="ORF">RPERSI_LOCUS25529</name>
</gene>
<organism evidence="1 2">
    <name type="scientific">Racocetra persica</name>
    <dbReference type="NCBI Taxonomy" id="160502"/>
    <lineage>
        <taxon>Eukaryota</taxon>
        <taxon>Fungi</taxon>
        <taxon>Fungi incertae sedis</taxon>
        <taxon>Mucoromycota</taxon>
        <taxon>Glomeromycotina</taxon>
        <taxon>Glomeromycetes</taxon>
        <taxon>Diversisporales</taxon>
        <taxon>Gigasporaceae</taxon>
        <taxon>Racocetra</taxon>
    </lineage>
</organism>
<dbReference type="Proteomes" id="UP000789920">
    <property type="component" value="Unassembled WGS sequence"/>
</dbReference>
<comment type="caution">
    <text evidence="1">The sequence shown here is derived from an EMBL/GenBank/DDBJ whole genome shotgun (WGS) entry which is preliminary data.</text>
</comment>
<protein>
    <submittedName>
        <fullName evidence="1">16075_t:CDS:1</fullName>
    </submittedName>
</protein>
<dbReference type="EMBL" id="CAJVQC010084560">
    <property type="protein sequence ID" value="CAG8821186.1"/>
    <property type="molecule type" value="Genomic_DNA"/>
</dbReference>
<feature type="non-terminal residue" evidence="1">
    <location>
        <position position="45"/>
    </location>
</feature>
<keyword evidence="2" id="KW-1185">Reference proteome</keyword>
<sequence>KATINLRKNPRIFARRNMNLPKVSQKDYEESKSNDERTHRRKTTN</sequence>
<evidence type="ECO:0000313" key="2">
    <source>
        <dbReference type="Proteomes" id="UP000789920"/>
    </source>
</evidence>
<feature type="non-terminal residue" evidence="1">
    <location>
        <position position="1"/>
    </location>
</feature>
<name>A0ACA9S0U6_9GLOM</name>
<evidence type="ECO:0000313" key="1">
    <source>
        <dbReference type="EMBL" id="CAG8821186.1"/>
    </source>
</evidence>
<accession>A0ACA9S0U6</accession>
<reference evidence="1" key="1">
    <citation type="submission" date="2021-06" db="EMBL/GenBank/DDBJ databases">
        <authorList>
            <person name="Kallberg Y."/>
            <person name="Tangrot J."/>
            <person name="Rosling A."/>
        </authorList>
    </citation>
    <scope>NUCLEOTIDE SEQUENCE</scope>
    <source>
        <strain evidence="1">MA461A</strain>
    </source>
</reference>